<accession>A0A8J2L9U1</accession>
<organism evidence="1 2">
    <name type="scientific">Allacma fusca</name>
    <dbReference type="NCBI Taxonomy" id="39272"/>
    <lineage>
        <taxon>Eukaryota</taxon>
        <taxon>Metazoa</taxon>
        <taxon>Ecdysozoa</taxon>
        <taxon>Arthropoda</taxon>
        <taxon>Hexapoda</taxon>
        <taxon>Collembola</taxon>
        <taxon>Symphypleona</taxon>
        <taxon>Sminthuridae</taxon>
        <taxon>Allacma</taxon>
    </lineage>
</organism>
<dbReference type="AlphaFoldDB" id="A0A8J2L9U1"/>
<proteinExistence type="predicted"/>
<evidence type="ECO:0000313" key="2">
    <source>
        <dbReference type="Proteomes" id="UP000708208"/>
    </source>
</evidence>
<sequence length="74" mass="8068">MIISCDLHTAGQETQFYCAARSIDPGGQSIKIQPPCSNVVVHFDVKISWNCRGLAHTTLSQRGTLQTIATLKIP</sequence>
<reference evidence="1" key="1">
    <citation type="submission" date="2021-06" db="EMBL/GenBank/DDBJ databases">
        <authorList>
            <person name="Hodson N. C."/>
            <person name="Mongue J. A."/>
            <person name="Jaron S. K."/>
        </authorList>
    </citation>
    <scope>NUCLEOTIDE SEQUENCE</scope>
</reference>
<dbReference type="Proteomes" id="UP000708208">
    <property type="component" value="Unassembled WGS sequence"/>
</dbReference>
<keyword evidence="2" id="KW-1185">Reference proteome</keyword>
<name>A0A8J2L9U1_9HEXA</name>
<protein>
    <submittedName>
        <fullName evidence="1">Uncharacterized protein</fullName>
    </submittedName>
</protein>
<comment type="caution">
    <text evidence="1">The sequence shown here is derived from an EMBL/GenBank/DDBJ whole genome shotgun (WGS) entry which is preliminary data.</text>
</comment>
<gene>
    <name evidence="1" type="ORF">AFUS01_LOCUS41081</name>
</gene>
<evidence type="ECO:0000313" key="1">
    <source>
        <dbReference type="EMBL" id="CAG7831333.1"/>
    </source>
</evidence>
<dbReference type="EMBL" id="CAJVCH010560047">
    <property type="protein sequence ID" value="CAG7831333.1"/>
    <property type="molecule type" value="Genomic_DNA"/>
</dbReference>